<dbReference type="PROSITE" id="PS51892">
    <property type="entry name" value="SUBTILASE"/>
    <property type="match status" value="1"/>
</dbReference>
<dbReference type="PROSITE" id="PS00136">
    <property type="entry name" value="SUBTILASE_ASP"/>
    <property type="match status" value="1"/>
</dbReference>
<dbReference type="PANTHER" id="PTHR43806:SF11">
    <property type="entry name" value="CEREVISIN-RELATED"/>
    <property type="match status" value="1"/>
</dbReference>
<accession>A0A5B8JRR7</accession>
<dbReference type="SUPFAM" id="SSF54897">
    <property type="entry name" value="Protease propeptides/inhibitors"/>
    <property type="match status" value="1"/>
</dbReference>
<dbReference type="AlphaFoldDB" id="A0A5B8JRR7"/>
<dbReference type="PANTHER" id="PTHR43806">
    <property type="entry name" value="PEPTIDASE S8"/>
    <property type="match status" value="1"/>
</dbReference>
<dbReference type="InterPro" id="IPR006311">
    <property type="entry name" value="TAT_signal"/>
</dbReference>
<evidence type="ECO:0000256" key="1">
    <source>
        <dbReference type="ARBA" id="ARBA00011073"/>
    </source>
</evidence>
<dbReference type="GO" id="GO:0005615">
    <property type="term" value="C:extracellular space"/>
    <property type="evidence" value="ECO:0007669"/>
    <property type="project" value="TreeGrafter"/>
</dbReference>
<evidence type="ECO:0000259" key="7">
    <source>
        <dbReference type="Pfam" id="PF00082"/>
    </source>
</evidence>
<dbReference type="Gene3D" id="3.30.70.80">
    <property type="entry name" value="Peptidase S8 propeptide/proteinase inhibitor I9"/>
    <property type="match status" value="1"/>
</dbReference>
<evidence type="ECO:0000256" key="2">
    <source>
        <dbReference type="ARBA" id="ARBA00022670"/>
    </source>
</evidence>
<name>A0A5B8JRR7_9ACTN</name>
<feature type="active site" description="Charge relay system" evidence="5">
    <location>
        <position position="179"/>
    </location>
</feature>
<feature type="domain" description="Peptidase S8/S53" evidence="7">
    <location>
        <begin position="176"/>
        <end position="400"/>
    </location>
</feature>
<evidence type="ECO:0000256" key="6">
    <source>
        <dbReference type="RuleBase" id="RU003355"/>
    </source>
</evidence>
<dbReference type="InterPro" id="IPR034193">
    <property type="entry name" value="PCSK9_ProteinaseK-like"/>
</dbReference>
<feature type="domain" description="Inhibitor I9" evidence="8">
    <location>
        <begin position="69"/>
        <end position="137"/>
    </location>
</feature>
<evidence type="ECO:0000256" key="3">
    <source>
        <dbReference type="ARBA" id="ARBA00022801"/>
    </source>
</evidence>
<keyword evidence="4 5" id="KW-0720">Serine protease</keyword>
<evidence type="ECO:0000256" key="4">
    <source>
        <dbReference type="ARBA" id="ARBA00022825"/>
    </source>
</evidence>
<dbReference type="EMBL" id="CP042266">
    <property type="protein sequence ID" value="QDY80473.1"/>
    <property type="molecule type" value="Genomic_DNA"/>
</dbReference>
<dbReference type="PRINTS" id="PR00723">
    <property type="entry name" value="SUBTILISIN"/>
</dbReference>
<dbReference type="InterPro" id="IPR037045">
    <property type="entry name" value="S8pro/Inhibitor_I9_sf"/>
</dbReference>
<dbReference type="FunFam" id="3.40.50.200:FF:000014">
    <property type="entry name" value="Proteinase K"/>
    <property type="match status" value="1"/>
</dbReference>
<comment type="similarity">
    <text evidence="1 5 6">Belongs to the peptidase S8 family.</text>
</comment>
<protein>
    <submittedName>
        <fullName evidence="9">S8 family peptidase</fullName>
    </submittedName>
</protein>
<dbReference type="InterPro" id="IPR010259">
    <property type="entry name" value="S8pro/Inhibitor_I9"/>
</dbReference>
<keyword evidence="3 5" id="KW-0378">Hydrolase</keyword>
<dbReference type="InterPro" id="IPR015500">
    <property type="entry name" value="Peptidase_S8_subtilisin-rel"/>
</dbReference>
<dbReference type="CDD" id="cd04077">
    <property type="entry name" value="Peptidases_S8_PCSK9_ProteinaseK_like"/>
    <property type="match status" value="1"/>
</dbReference>
<evidence type="ECO:0000256" key="5">
    <source>
        <dbReference type="PROSITE-ProRule" id="PRU01240"/>
    </source>
</evidence>
<dbReference type="InterPro" id="IPR050131">
    <property type="entry name" value="Peptidase_S8_subtilisin-like"/>
</dbReference>
<feature type="active site" description="Charge relay system" evidence="5">
    <location>
        <position position="364"/>
    </location>
</feature>
<keyword evidence="10" id="KW-1185">Reference proteome</keyword>
<evidence type="ECO:0000259" key="8">
    <source>
        <dbReference type="Pfam" id="PF05922"/>
    </source>
</evidence>
<dbReference type="Proteomes" id="UP000320580">
    <property type="component" value="Chromosome"/>
</dbReference>
<dbReference type="InterPro" id="IPR023827">
    <property type="entry name" value="Peptidase_S8_Asp-AS"/>
</dbReference>
<dbReference type="Gene3D" id="3.40.50.200">
    <property type="entry name" value="Peptidase S8/S53 domain"/>
    <property type="match status" value="1"/>
</dbReference>
<dbReference type="InterPro" id="IPR022398">
    <property type="entry name" value="Peptidase_S8_His-AS"/>
</dbReference>
<evidence type="ECO:0000313" key="10">
    <source>
        <dbReference type="Proteomes" id="UP000320580"/>
    </source>
</evidence>
<keyword evidence="2 5" id="KW-0645">Protease</keyword>
<sequence length="417" mass="42258">MRRIPLMAVTQYGGRRDTGRSRRTFSPLGAALAAALTLGFVTALPAVAAPEPREGRIVDAGAPGAVKDSYIVTLRDGKARSASADGRALAKQYGATIKRTYTKALNGYAVTLSERQAKRLAADSRVASVAQDRTVSIQATQVNPPSWGLDRIDQPRLPLDQRYTYPDSAGAGVHAYIIDTGVRITHTDFGGRAINGYDAVDNDNVAQDGNGHGTHVAGTVAGTAHGVAKRARIVAVRVLNNAGSGTIAGVVAGVDWVARNAVKPAVANLSLGGGANATLDNAVRGAINAGVTVSVAAGNSNANASGFSPARVGEALTVGSTTITDARSGFSNYGAILDLFAPGTNITSAWNTSDTAVNTISGTSMAAPHVAGAAAIYAGINPLAPPAQVGSALVAAATPGVVTNPGPGSPNRLLRVN</sequence>
<dbReference type="InterPro" id="IPR000209">
    <property type="entry name" value="Peptidase_S8/S53_dom"/>
</dbReference>
<dbReference type="InterPro" id="IPR023828">
    <property type="entry name" value="Peptidase_S8_Ser-AS"/>
</dbReference>
<dbReference type="PROSITE" id="PS51318">
    <property type="entry name" value="TAT"/>
    <property type="match status" value="1"/>
</dbReference>
<dbReference type="PROSITE" id="PS00138">
    <property type="entry name" value="SUBTILASE_SER"/>
    <property type="match status" value="1"/>
</dbReference>
<gene>
    <name evidence="9" type="ORF">FQU76_32610</name>
</gene>
<dbReference type="GO" id="GO:0006508">
    <property type="term" value="P:proteolysis"/>
    <property type="evidence" value="ECO:0007669"/>
    <property type="project" value="UniProtKB-KW"/>
</dbReference>
<dbReference type="PROSITE" id="PS00137">
    <property type="entry name" value="SUBTILASE_HIS"/>
    <property type="match status" value="1"/>
</dbReference>
<evidence type="ECO:0000313" key="9">
    <source>
        <dbReference type="EMBL" id="QDY80473.1"/>
    </source>
</evidence>
<dbReference type="SUPFAM" id="SSF52743">
    <property type="entry name" value="Subtilisin-like"/>
    <property type="match status" value="1"/>
</dbReference>
<dbReference type="Pfam" id="PF05922">
    <property type="entry name" value="Inhibitor_I9"/>
    <property type="match status" value="1"/>
</dbReference>
<dbReference type="GO" id="GO:0004252">
    <property type="term" value="F:serine-type endopeptidase activity"/>
    <property type="evidence" value="ECO:0007669"/>
    <property type="project" value="UniProtKB-UniRule"/>
</dbReference>
<dbReference type="Pfam" id="PF00082">
    <property type="entry name" value="Peptidase_S8"/>
    <property type="match status" value="1"/>
</dbReference>
<reference evidence="9 10" key="1">
    <citation type="submission" date="2019-07" db="EMBL/GenBank/DDBJ databases">
        <authorList>
            <person name="Zhu P."/>
        </authorList>
    </citation>
    <scope>NUCLEOTIDE SEQUENCE [LARGE SCALE GENOMIC DNA]</scope>
    <source>
        <strain evidence="9 10">SSL-25</strain>
    </source>
</reference>
<feature type="active site" description="Charge relay system" evidence="5">
    <location>
        <position position="212"/>
    </location>
</feature>
<dbReference type="InterPro" id="IPR036852">
    <property type="entry name" value="Peptidase_S8/S53_dom_sf"/>
</dbReference>
<dbReference type="KEGG" id="sqz:FQU76_32610"/>
<dbReference type="OrthoDB" id="9798386at2"/>
<organism evidence="9 10">
    <name type="scientific">Streptomyces qinzhouensis</name>
    <dbReference type="NCBI Taxonomy" id="2599401"/>
    <lineage>
        <taxon>Bacteria</taxon>
        <taxon>Bacillati</taxon>
        <taxon>Actinomycetota</taxon>
        <taxon>Actinomycetes</taxon>
        <taxon>Kitasatosporales</taxon>
        <taxon>Streptomycetaceae</taxon>
        <taxon>Streptomyces</taxon>
    </lineage>
</organism>
<proteinExistence type="inferred from homology"/>